<dbReference type="AlphaFoldDB" id="S2E8B4"/>
<proteinExistence type="predicted"/>
<keyword evidence="2" id="KW-1185">Reference proteome</keyword>
<dbReference type="InterPro" id="IPR007298">
    <property type="entry name" value="Cu-R_lipoprotein_NlpE"/>
</dbReference>
<dbReference type="STRING" id="1189612.A33Q_1177"/>
<evidence type="ECO:0000313" key="1">
    <source>
        <dbReference type="EMBL" id="EOZ98523.1"/>
    </source>
</evidence>
<organism evidence="1 2">
    <name type="scientific">Indibacter alkaliphilus (strain CCUG 57479 / KCTC 22604 / LW1)</name>
    <dbReference type="NCBI Taxonomy" id="1189612"/>
    <lineage>
        <taxon>Bacteria</taxon>
        <taxon>Pseudomonadati</taxon>
        <taxon>Bacteroidota</taxon>
        <taxon>Cytophagia</taxon>
        <taxon>Cytophagales</taxon>
        <taxon>Cyclobacteriaceae</taxon>
    </lineage>
</organism>
<protein>
    <submittedName>
        <fullName evidence="1">Lipoprotein</fullName>
    </submittedName>
</protein>
<reference evidence="1 2" key="1">
    <citation type="journal article" date="2013" name="Genome Announc.">
        <title>Draft Genome Sequence of Indibacter alkaliphilus Strain LW1T, Isolated from Lonar Lake, a Haloalkaline Lake in the Buldana District of Maharashtra, India.</title>
        <authorList>
            <person name="Singh A."/>
            <person name="Kumar Jangir P."/>
            <person name="Sharma R."/>
            <person name="Singh A."/>
            <person name="Kumar Pinnaka A."/>
            <person name="Shivaji S."/>
        </authorList>
    </citation>
    <scope>NUCLEOTIDE SEQUENCE [LARGE SCALE GENOMIC DNA]</scope>
    <source>
        <strain evidence="2">CCUG 57479 / KCTC 22604 / LW1</strain>
    </source>
</reference>
<dbReference type="Pfam" id="PF04170">
    <property type="entry name" value="NlpE"/>
    <property type="match status" value="1"/>
</dbReference>
<gene>
    <name evidence="1" type="ORF">A33Q_1177</name>
</gene>
<comment type="caution">
    <text evidence="1">The sequence shown here is derived from an EMBL/GenBank/DDBJ whole genome shotgun (WGS) entry which is preliminary data.</text>
</comment>
<dbReference type="RefSeq" id="WP_009032497.1">
    <property type="nucleotide sequence ID" value="NZ_ALWO02000023.1"/>
</dbReference>
<accession>S2E8B4</accession>
<dbReference type="Proteomes" id="UP000006073">
    <property type="component" value="Unassembled WGS sequence"/>
</dbReference>
<dbReference type="eggNOG" id="COG3015">
    <property type="taxonomic scope" value="Bacteria"/>
</dbReference>
<dbReference type="EMBL" id="ALWO02000023">
    <property type="protein sequence ID" value="EOZ98523.1"/>
    <property type="molecule type" value="Genomic_DNA"/>
</dbReference>
<evidence type="ECO:0000313" key="2">
    <source>
        <dbReference type="Proteomes" id="UP000006073"/>
    </source>
</evidence>
<keyword evidence="1" id="KW-0449">Lipoprotein</keyword>
<dbReference type="Gene3D" id="2.40.128.640">
    <property type="match status" value="1"/>
</dbReference>
<sequence>MKFNTLFFFLIIFVSAIIGACEGTKKDNSEEMSSTDEIFPPDEHTSQLALDYEGLYEGVLPCADCEGIETKIEIGPSFSYVKKSVYLGKNNDSIYESTGTYSWNDAGNTITLENEERPNQYFVGENVLFHLDMDGNRITGQLAENYALRKNMD</sequence>
<dbReference type="PROSITE" id="PS51257">
    <property type="entry name" value="PROKAR_LIPOPROTEIN"/>
    <property type="match status" value="1"/>
</dbReference>
<name>S2E8B4_INDAL</name>
<dbReference type="OrthoDB" id="5348860at2"/>